<dbReference type="InterPro" id="IPR002139">
    <property type="entry name" value="Ribo/fructo_kinase"/>
</dbReference>
<proteinExistence type="inferred from homology"/>
<organism evidence="6 7">
    <name type="scientific">Thermus scotoductus</name>
    <dbReference type="NCBI Taxonomy" id="37636"/>
    <lineage>
        <taxon>Bacteria</taxon>
        <taxon>Thermotogati</taxon>
        <taxon>Deinococcota</taxon>
        <taxon>Deinococci</taxon>
        <taxon>Thermales</taxon>
        <taxon>Thermaceae</taxon>
        <taxon>Thermus</taxon>
    </lineage>
</organism>
<keyword evidence="2 4" id="KW-0808">Transferase</keyword>
<sequence length="278" mass="29164">MGRVLAVGWACVDLRFHVATWPPEGSRTPVTAYREAVGGPAAVASLAVARLGGEAALLSRRGEDPWGGWLVAELAALGVRARFAVGEKTPVSAVVVVPDGERYIFPYRGQLGTALPEGWSEEVDGAAVVLADARWPEAAEEAFVRARQAGKPRVMDLDSAAADALHLARLATHVVASEEAERALGGLEALEALFPGAFVAVTRGARGVAWPGGHVEALPLEPKDTTGAGDVFHGAFAWALARGWGEVGALRVANAVAGLYVARGQVPSWTEVERWMHG</sequence>
<name>A0A430VKV6_THESC</name>
<dbReference type="GO" id="GO:0016301">
    <property type="term" value="F:kinase activity"/>
    <property type="evidence" value="ECO:0007669"/>
    <property type="project" value="UniProtKB-KW"/>
</dbReference>
<dbReference type="GO" id="GO:0006796">
    <property type="term" value="P:phosphate-containing compound metabolic process"/>
    <property type="evidence" value="ECO:0007669"/>
    <property type="project" value="UniProtKB-ARBA"/>
</dbReference>
<dbReference type="InterPro" id="IPR011611">
    <property type="entry name" value="PfkB_dom"/>
</dbReference>
<evidence type="ECO:0000256" key="3">
    <source>
        <dbReference type="ARBA" id="ARBA00022777"/>
    </source>
</evidence>
<evidence type="ECO:0000259" key="5">
    <source>
        <dbReference type="Pfam" id="PF00294"/>
    </source>
</evidence>
<dbReference type="Gene3D" id="3.40.1190.20">
    <property type="match status" value="1"/>
</dbReference>
<dbReference type="Proteomes" id="UP000287467">
    <property type="component" value="Unassembled WGS sequence"/>
</dbReference>
<dbReference type="RefSeq" id="WP_126248414.1">
    <property type="nucleotide sequence ID" value="NZ_PEMW01000332.1"/>
</dbReference>
<evidence type="ECO:0000256" key="4">
    <source>
        <dbReference type="RuleBase" id="RU003704"/>
    </source>
</evidence>
<dbReference type="PRINTS" id="PR00990">
    <property type="entry name" value="RIBOKINASE"/>
</dbReference>
<gene>
    <name evidence="6" type="ORF">CSW14_09215</name>
</gene>
<dbReference type="AlphaFoldDB" id="A0A430VKV6"/>
<dbReference type="InterPro" id="IPR029056">
    <property type="entry name" value="Ribokinase-like"/>
</dbReference>
<reference evidence="6 7" key="1">
    <citation type="journal article" date="2019" name="Extremophiles">
        <title>Biogeography of thermophiles and predominance of Thermus scotoductus in domestic water heaters.</title>
        <authorList>
            <person name="Wilpiszeski R.L."/>
            <person name="Zhang Z."/>
            <person name="House C.H."/>
        </authorList>
    </citation>
    <scope>NUCLEOTIDE SEQUENCE [LARGE SCALE GENOMIC DNA]</scope>
    <source>
        <strain evidence="6 7">1_S1</strain>
    </source>
</reference>
<dbReference type="GO" id="GO:0005829">
    <property type="term" value="C:cytosol"/>
    <property type="evidence" value="ECO:0007669"/>
    <property type="project" value="TreeGrafter"/>
</dbReference>
<dbReference type="PANTHER" id="PTHR10584:SF157">
    <property type="entry name" value="SULFOFRUCTOSE KINASE"/>
    <property type="match status" value="1"/>
</dbReference>
<dbReference type="InterPro" id="IPR002173">
    <property type="entry name" value="Carboh/pur_kinase_PfkB_CS"/>
</dbReference>
<evidence type="ECO:0000313" key="7">
    <source>
        <dbReference type="Proteomes" id="UP000287467"/>
    </source>
</evidence>
<dbReference type="EMBL" id="PEMW01000332">
    <property type="protein sequence ID" value="RTI52212.1"/>
    <property type="molecule type" value="Genomic_DNA"/>
</dbReference>
<keyword evidence="3 4" id="KW-0418">Kinase</keyword>
<evidence type="ECO:0000256" key="2">
    <source>
        <dbReference type="ARBA" id="ARBA00022679"/>
    </source>
</evidence>
<comment type="similarity">
    <text evidence="1 4">Belongs to the carbohydrate kinase PfkB family.</text>
</comment>
<accession>A0A430VKV6</accession>
<dbReference type="PANTHER" id="PTHR10584">
    <property type="entry name" value="SUGAR KINASE"/>
    <property type="match status" value="1"/>
</dbReference>
<comment type="caution">
    <text evidence="6">The sequence shown here is derived from an EMBL/GenBank/DDBJ whole genome shotgun (WGS) entry which is preliminary data.</text>
</comment>
<evidence type="ECO:0000256" key="1">
    <source>
        <dbReference type="ARBA" id="ARBA00010688"/>
    </source>
</evidence>
<dbReference type="Pfam" id="PF00294">
    <property type="entry name" value="PfkB"/>
    <property type="match status" value="1"/>
</dbReference>
<evidence type="ECO:0000313" key="6">
    <source>
        <dbReference type="EMBL" id="RTI52212.1"/>
    </source>
</evidence>
<dbReference type="SUPFAM" id="SSF53613">
    <property type="entry name" value="Ribokinase-like"/>
    <property type="match status" value="1"/>
</dbReference>
<dbReference type="PROSITE" id="PS00584">
    <property type="entry name" value="PFKB_KINASES_2"/>
    <property type="match status" value="1"/>
</dbReference>
<protein>
    <submittedName>
        <fullName evidence="6">Carbohydrate kinase</fullName>
    </submittedName>
</protein>
<feature type="domain" description="Carbohydrate kinase PfkB" evidence="5">
    <location>
        <begin position="3"/>
        <end position="264"/>
    </location>
</feature>